<evidence type="ECO:0000313" key="3">
    <source>
        <dbReference type="Proteomes" id="UP000599523"/>
    </source>
</evidence>
<feature type="signal peptide" evidence="1">
    <location>
        <begin position="1"/>
        <end position="18"/>
    </location>
</feature>
<name>A0A972F7F3_9RHOO</name>
<dbReference type="SUPFAM" id="SSF56935">
    <property type="entry name" value="Porins"/>
    <property type="match status" value="2"/>
</dbReference>
<organism evidence="2 3">
    <name type="scientific">Azoarcus taiwanensis</name>
    <dbReference type="NCBI Taxonomy" id="666964"/>
    <lineage>
        <taxon>Bacteria</taxon>
        <taxon>Pseudomonadati</taxon>
        <taxon>Pseudomonadota</taxon>
        <taxon>Betaproteobacteria</taxon>
        <taxon>Rhodocyclales</taxon>
        <taxon>Zoogloeaceae</taxon>
        <taxon>Azoarcus</taxon>
    </lineage>
</organism>
<sequence length="494" mass="54670">MRTALAACCVLAATNAPAQVLDLQPTLQTRLTFSDNIRASGSDKRSGWVAEVSPGLAGGITREGARVQGRFNVSARNLGYTSDDGWRRPALSLQAGGQVEAIEDFFFIEADAAIRRSNLSLFSGRSSDDFLNADRRNETRSLALAPRLEFSLGSIADARLRYQQNWLSGGRGALVAQRRGEWSADVIGARAFGPLGWGVNYRRADTAYRDNDINDVREESLRGSLFYTVTPRFRLRGIVGHERNDFGAGRTQSNSITGAGFDWNPSPRTSLSGYVEDRFFGNGYDLSLTHRMARSTFQLGAGRDVTSSVQRFGSVFLIEEFVALFNALELIAPELTADEREEIARGVLQLTGDSFVSNAYFVDKRLRAAYTLRGARNSLTLGYTQSDRSRVSAITGLREEDLFRDSDRVKNRSLSVSFSHRLTPRSSINASVVRSVAERTLDLSDRTRRLTTSLGYSTRLGHRTVGGLTYRHQKSSGARDFTENVISANMNMRF</sequence>
<feature type="chain" id="PRO_5037354247" evidence="1">
    <location>
        <begin position="19"/>
        <end position="494"/>
    </location>
</feature>
<dbReference type="Proteomes" id="UP000599523">
    <property type="component" value="Unassembled WGS sequence"/>
</dbReference>
<protein>
    <submittedName>
        <fullName evidence="2">TIGR03016 family PEP-CTERM system-associated outer membrane protein</fullName>
    </submittedName>
</protein>
<dbReference type="InterPro" id="IPR017467">
    <property type="entry name" value="CHP03016_PEP-CTERM"/>
</dbReference>
<keyword evidence="3" id="KW-1185">Reference proteome</keyword>
<gene>
    <name evidence="2" type="ORF">GPA21_08575</name>
</gene>
<keyword evidence="1" id="KW-0732">Signal</keyword>
<evidence type="ECO:0000313" key="2">
    <source>
        <dbReference type="EMBL" id="NMG03027.1"/>
    </source>
</evidence>
<evidence type="ECO:0000256" key="1">
    <source>
        <dbReference type="SAM" id="SignalP"/>
    </source>
</evidence>
<reference evidence="2" key="1">
    <citation type="submission" date="2019-12" db="EMBL/GenBank/DDBJ databases">
        <title>Comparative genomics gives insights into the taxonomy of the Azoarcus-Aromatoleum group and reveals separate origins of nif in the plant-associated Azoarcus and non-plant-associated Aromatoleum sub-groups.</title>
        <authorList>
            <person name="Lafos M."/>
            <person name="Maluk M."/>
            <person name="Batista M."/>
            <person name="Junghare M."/>
            <person name="Carmona M."/>
            <person name="Faoro H."/>
            <person name="Cruz L.M."/>
            <person name="Battistoni F."/>
            <person name="De Souza E."/>
            <person name="Pedrosa F."/>
            <person name="Chen W.-M."/>
            <person name="Poole P.S."/>
            <person name="Dixon R.A."/>
            <person name="James E.K."/>
        </authorList>
    </citation>
    <scope>NUCLEOTIDE SEQUENCE</scope>
    <source>
        <strain evidence="2">NSC3</strain>
    </source>
</reference>
<dbReference type="RefSeq" id="WP_168987785.1">
    <property type="nucleotide sequence ID" value="NZ_CAWPHM010000265.1"/>
</dbReference>
<accession>A0A972F7F3</accession>
<dbReference type="EMBL" id="WTVM01000040">
    <property type="protein sequence ID" value="NMG03027.1"/>
    <property type="molecule type" value="Genomic_DNA"/>
</dbReference>
<proteinExistence type="predicted"/>
<dbReference type="NCBIfam" id="TIGR03016">
    <property type="entry name" value="pepcterm_hypo_1"/>
    <property type="match status" value="1"/>
</dbReference>
<dbReference type="AlphaFoldDB" id="A0A972F7F3"/>
<comment type="caution">
    <text evidence="2">The sequence shown here is derived from an EMBL/GenBank/DDBJ whole genome shotgun (WGS) entry which is preliminary data.</text>
</comment>